<keyword evidence="2" id="KW-1185">Reference proteome</keyword>
<organism evidence="2 3">
    <name type="scientific">Glossina fuscipes</name>
    <dbReference type="NCBI Taxonomy" id="7396"/>
    <lineage>
        <taxon>Eukaryota</taxon>
        <taxon>Metazoa</taxon>
        <taxon>Ecdysozoa</taxon>
        <taxon>Arthropoda</taxon>
        <taxon>Hexapoda</taxon>
        <taxon>Insecta</taxon>
        <taxon>Pterygota</taxon>
        <taxon>Neoptera</taxon>
        <taxon>Endopterygota</taxon>
        <taxon>Diptera</taxon>
        <taxon>Brachycera</taxon>
        <taxon>Muscomorpha</taxon>
        <taxon>Hippoboscoidea</taxon>
        <taxon>Glossinidae</taxon>
        <taxon>Glossina</taxon>
    </lineage>
</organism>
<dbReference type="InterPro" id="IPR052709">
    <property type="entry name" value="Transposase-MT_Hybrid"/>
</dbReference>
<dbReference type="GeneID" id="119635100"/>
<dbReference type="Pfam" id="PF17906">
    <property type="entry name" value="HTH_48"/>
    <property type="match status" value="1"/>
</dbReference>
<evidence type="ECO:0000313" key="2">
    <source>
        <dbReference type="Proteomes" id="UP000092443"/>
    </source>
</evidence>
<dbReference type="GO" id="GO:0000793">
    <property type="term" value="C:condensed chromosome"/>
    <property type="evidence" value="ECO:0007669"/>
    <property type="project" value="TreeGrafter"/>
</dbReference>
<dbReference type="GO" id="GO:0042800">
    <property type="term" value="F:histone H3K4 methyltransferase activity"/>
    <property type="evidence" value="ECO:0007669"/>
    <property type="project" value="TreeGrafter"/>
</dbReference>
<dbReference type="GO" id="GO:0000729">
    <property type="term" value="P:DNA double-strand break processing"/>
    <property type="evidence" value="ECO:0007669"/>
    <property type="project" value="TreeGrafter"/>
</dbReference>
<dbReference type="PANTHER" id="PTHR46060:SF2">
    <property type="entry name" value="HISTONE-LYSINE N-METHYLTRANSFERASE SETMAR"/>
    <property type="match status" value="1"/>
</dbReference>
<dbReference type="GO" id="GO:0044774">
    <property type="term" value="P:mitotic DNA integrity checkpoint signaling"/>
    <property type="evidence" value="ECO:0007669"/>
    <property type="project" value="TreeGrafter"/>
</dbReference>
<dbReference type="Proteomes" id="UP000092443">
    <property type="component" value="Unplaced"/>
</dbReference>
<reference evidence="3" key="1">
    <citation type="submission" date="2025-08" db="UniProtKB">
        <authorList>
            <consortium name="RefSeq"/>
        </authorList>
    </citation>
    <scope>IDENTIFICATION</scope>
    <source>
        <tissue evidence="3">Whole body pupa</tissue>
    </source>
</reference>
<dbReference type="GO" id="GO:0046975">
    <property type="term" value="F:histone H3K36 methyltransferase activity"/>
    <property type="evidence" value="ECO:0007669"/>
    <property type="project" value="TreeGrafter"/>
</dbReference>
<evidence type="ECO:0000313" key="3">
    <source>
        <dbReference type="RefSeq" id="XP_037885604.1"/>
    </source>
</evidence>
<dbReference type="AlphaFoldDB" id="A0A8U0WJ70"/>
<dbReference type="GO" id="GO:0031297">
    <property type="term" value="P:replication fork processing"/>
    <property type="evidence" value="ECO:0007669"/>
    <property type="project" value="TreeGrafter"/>
</dbReference>
<name>A0A8U0WJ70_9MUSC</name>
<dbReference type="GO" id="GO:0003690">
    <property type="term" value="F:double-stranded DNA binding"/>
    <property type="evidence" value="ECO:0007669"/>
    <property type="project" value="TreeGrafter"/>
</dbReference>
<protein>
    <submittedName>
        <fullName evidence="3">Histone-lysine N-methyltransferase SETMAR-like</fullName>
    </submittedName>
</protein>
<dbReference type="KEGG" id="gfs:119635100"/>
<evidence type="ECO:0000259" key="1">
    <source>
        <dbReference type="Pfam" id="PF17906"/>
    </source>
</evidence>
<dbReference type="Gene3D" id="1.10.10.1450">
    <property type="match status" value="1"/>
</dbReference>
<dbReference type="GO" id="GO:0006303">
    <property type="term" value="P:double-strand break repair via nonhomologous end joining"/>
    <property type="evidence" value="ECO:0007669"/>
    <property type="project" value="TreeGrafter"/>
</dbReference>
<dbReference type="GO" id="GO:0005634">
    <property type="term" value="C:nucleus"/>
    <property type="evidence" value="ECO:0007669"/>
    <property type="project" value="TreeGrafter"/>
</dbReference>
<accession>A0A8U0WJ70</accession>
<dbReference type="GO" id="GO:0003697">
    <property type="term" value="F:single-stranded DNA binding"/>
    <property type="evidence" value="ECO:0007669"/>
    <property type="project" value="TreeGrafter"/>
</dbReference>
<sequence>MKCNKENFRLTLLYYFRKGKSAVQRAKKLPDVYGNEFLKERQCRNWFEIFRSEDFSLKDDLRSGRPVELNDVAIKTITEAVRHITARDFADKLNVSHIAIERH</sequence>
<feature type="domain" description="Mos1 transposase HTH" evidence="1">
    <location>
        <begin position="5"/>
        <end position="54"/>
    </location>
</feature>
<dbReference type="GO" id="GO:0000014">
    <property type="term" value="F:single-stranded DNA endodeoxyribonuclease activity"/>
    <property type="evidence" value="ECO:0007669"/>
    <property type="project" value="TreeGrafter"/>
</dbReference>
<dbReference type="InterPro" id="IPR041426">
    <property type="entry name" value="Mos1_HTH"/>
</dbReference>
<gene>
    <name evidence="3" type="primary">LOC119635100</name>
</gene>
<proteinExistence type="predicted"/>
<dbReference type="GO" id="GO:0035861">
    <property type="term" value="C:site of double-strand break"/>
    <property type="evidence" value="ECO:0007669"/>
    <property type="project" value="TreeGrafter"/>
</dbReference>
<dbReference type="GO" id="GO:0044547">
    <property type="term" value="F:DNA topoisomerase binding"/>
    <property type="evidence" value="ECO:0007669"/>
    <property type="project" value="TreeGrafter"/>
</dbReference>
<dbReference type="PANTHER" id="PTHR46060">
    <property type="entry name" value="MARINER MOS1 TRANSPOSASE-LIKE PROTEIN"/>
    <property type="match status" value="1"/>
</dbReference>
<dbReference type="GO" id="GO:0015074">
    <property type="term" value="P:DNA integration"/>
    <property type="evidence" value="ECO:0007669"/>
    <property type="project" value="TreeGrafter"/>
</dbReference>
<dbReference type="RefSeq" id="XP_037885604.1">
    <property type="nucleotide sequence ID" value="XM_038029676.1"/>
</dbReference>